<keyword evidence="1" id="KW-0472">Membrane</keyword>
<feature type="transmembrane region" description="Helical" evidence="1">
    <location>
        <begin position="5"/>
        <end position="26"/>
    </location>
</feature>
<evidence type="ECO:0000313" key="2">
    <source>
        <dbReference type="EMBL" id="QSO47515.1"/>
    </source>
</evidence>
<dbReference type="Gene3D" id="1.25.40.10">
    <property type="entry name" value="Tetratricopeptide repeat domain"/>
    <property type="match status" value="1"/>
</dbReference>
<protein>
    <recommendedName>
        <fullName evidence="4">Tetratricopeptide repeat protein</fullName>
    </recommendedName>
</protein>
<gene>
    <name evidence="2" type="ORF">JZ786_00115</name>
</gene>
<dbReference type="Proteomes" id="UP000663505">
    <property type="component" value="Chromosome"/>
</dbReference>
<reference evidence="2 3" key="1">
    <citation type="submission" date="2021-02" db="EMBL/GenBank/DDBJ databases">
        <title>Alicyclobacillus curvatus sp. nov. and Alicyclobacillus mengziensis sp. nov., two acidophilic bacteria isolated from acid mine drainage.</title>
        <authorList>
            <person name="Huang Y."/>
        </authorList>
    </citation>
    <scope>NUCLEOTIDE SEQUENCE [LARGE SCALE GENOMIC DNA]</scope>
    <source>
        <strain evidence="2 3">S30H14</strain>
    </source>
</reference>
<dbReference type="EMBL" id="CP071182">
    <property type="protein sequence ID" value="QSO47515.1"/>
    <property type="molecule type" value="Genomic_DNA"/>
</dbReference>
<sequence length="231" mass="26424">MRIGVFLISAFIVLLTILGFIAPFLTHHLIDANYLLTVIATAGALGGIAFAIYGWYSSRELPKMIDQKVNAQLESALARFNERLIKQQEAMQKVIASYQVSDTDRKIDLLQQAIDLDPTVYNALVSLGYVYWYDKDDFLAAEQCFQQDMEYHPDNYQAASDLAALYAHYNQLLSSLSWIRRTLELNPAAWKSVDEDTRFDAVRQKHFDDYEKLIKRAKSVRHGYDGLWGGK</sequence>
<dbReference type="AlphaFoldDB" id="A0A9X7VZ68"/>
<dbReference type="InterPro" id="IPR011990">
    <property type="entry name" value="TPR-like_helical_dom_sf"/>
</dbReference>
<evidence type="ECO:0000256" key="1">
    <source>
        <dbReference type="SAM" id="Phobius"/>
    </source>
</evidence>
<accession>A0A9X7VZ68</accession>
<feature type="transmembrane region" description="Helical" evidence="1">
    <location>
        <begin position="32"/>
        <end position="56"/>
    </location>
</feature>
<keyword evidence="1" id="KW-1133">Transmembrane helix</keyword>
<dbReference type="SUPFAM" id="SSF48452">
    <property type="entry name" value="TPR-like"/>
    <property type="match status" value="1"/>
</dbReference>
<organism evidence="2 3">
    <name type="scientific">Alicyclobacillus mengziensis</name>
    <dbReference type="NCBI Taxonomy" id="2931921"/>
    <lineage>
        <taxon>Bacteria</taxon>
        <taxon>Bacillati</taxon>
        <taxon>Bacillota</taxon>
        <taxon>Bacilli</taxon>
        <taxon>Bacillales</taxon>
        <taxon>Alicyclobacillaceae</taxon>
        <taxon>Alicyclobacillus</taxon>
    </lineage>
</organism>
<evidence type="ECO:0000313" key="3">
    <source>
        <dbReference type="Proteomes" id="UP000663505"/>
    </source>
</evidence>
<dbReference type="KEGG" id="afx:JZ786_00115"/>
<evidence type="ECO:0008006" key="4">
    <source>
        <dbReference type="Google" id="ProtNLM"/>
    </source>
</evidence>
<proteinExistence type="predicted"/>
<name>A0A9X7VZ68_9BACL</name>
<dbReference type="RefSeq" id="WP_206656860.1">
    <property type="nucleotide sequence ID" value="NZ_CP071182.1"/>
</dbReference>
<keyword evidence="3" id="KW-1185">Reference proteome</keyword>
<keyword evidence="1" id="KW-0812">Transmembrane</keyword>